<evidence type="ECO:0000259" key="7">
    <source>
        <dbReference type="PROSITE" id="PS51032"/>
    </source>
</evidence>
<evidence type="ECO:0000256" key="2">
    <source>
        <dbReference type="ARBA" id="ARBA00023015"/>
    </source>
</evidence>
<feature type="domain" description="AP2/ERF" evidence="7">
    <location>
        <begin position="128"/>
        <end position="185"/>
    </location>
</feature>
<evidence type="ECO:0000313" key="9">
    <source>
        <dbReference type="Proteomes" id="UP000823388"/>
    </source>
</evidence>
<evidence type="ECO:0000256" key="3">
    <source>
        <dbReference type="ARBA" id="ARBA00023125"/>
    </source>
</evidence>
<evidence type="ECO:0000256" key="5">
    <source>
        <dbReference type="ARBA" id="ARBA00023242"/>
    </source>
</evidence>
<dbReference type="PANTHER" id="PTHR31190">
    <property type="entry name" value="DNA-BINDING DOMAIN"/>
    <property type="match status" value="1"/>
</dbReference>
<dbReference type="InterPro" id="IPR036955">
    <property type="entry name" value="AP2/ERF_dom_sf"/>
</dbReference>
<name>A0A8T0WYZ4_PANVG</name>
<dbReference type="CDD" id="cd00018">
    <property type="entry name" value="AP2"/>
    <property type="match status" value="1"/>
</dbReference>
<dbReference type="SUPFAM" id="SSF54171">
    <property type="entry name" value="DNA-binding domain"/>
    <property type="match status" value="1"/>
</dbReference>
<evidence type="ECO:0000256" key="1">
    <source>
        <dbReference type="ARBA" id="ARBA00004123"/>
    </source>
</evidence>
<dbReference type="PRINTS" id="PR00367">
    <property type="entry name" value="ETHRSPELEMNT"/>
</dbReference>
<protein>
    <recommendedName>
        <fullName evidence="7">AP2/ERF domain-containing protein</fullName>
    </recommendedName>
</protein>
<sequence length="382" mass="41882">MCGGAILANLTKQPGPRRLTERDLWQEKKKPKRSAGGGRRWFLAEEDEDFEADFEDFQGDSDESDLELGEGEDDDVVEIKPFAAKRTSSKGIGIAPGALVYVDGLSTMITAGYDGPAARSAKRKRKNQYRGIRQRPWGKWAAEIRDPQKGVRVWLGTFNSPEEAARAYDAEARRIRGKKAKVNFPDAPTVSQKRRSGPAAAKAPKLSVEQKPTVKPAVNNLANANASFYPPADYTSNQQFVQHANMPFHPAMNSASPTEDPVMNLHSDQGSNSFDCSDLSWENDTKTSDITSIAPISTIAEGDESAFVNSNLNNSLVPSVMGNNAVDLTDGLTDLEPYMRFLLDDGASESIDNLLNLDGSEDVMSNMDLWSFDDMPATGDFY</sequence>
<accession>A0A8T0WYZ4</accession>
<keyword evidence="2" id="KW-0805">Transcription regulation</keyword>
<dbReference type="GO" id="GO:0003700">
    <property type="term" value="F:DNA-binding transcription factor activity"/>
    <property type="evidence" value="ECO:0007669"/>
    <property type="project" value="InterPro"/>
</dbReference>
<evidence type="ECO:0000313" key="8">
    <source>
        <dbReference type="EMBL" id="KAG2654502.1"/>
    </source>
</evidence>
<dbReference type="GO" id="GO:0003677">
    <property type="term" value="F:DNA binding"/>
    <property type="evidence" value="ECO:0007669"/>
    <property type="project" value="UniProtKB-KW"/>
</dbReference>
<comment type="subcellular location">
    <subcellularLocation>
        <location evidence="1">Nucleus</location>
    </subcellularLocation>
</comment>
<dbReference type="GO" id="GO:0009873">
    <property type="term" value="P:ethylene-activated signaling pathway"/>
    <property type="evidence" value="ECO:0007669"/>
    <property type="project" value="InterPro"/>
</dbReference>
<dbReference type="InterPro" id="IPR044808">
    <property type="entry name" value="ERF_plant"/>
</dbReference>
<keyword evidence="4" id="KW-0804">Transcription</keyword>
<dbReference type="AlphaFoldDB" id="A0A8T0WYZ4"/>
<keyword evidence="3" id="KW-0238">DNA-binding</keyword>
<dbReference type="PROSITE" id="PS51032">
    <property type="entry name" value="AP2_ERF"/>
    <property type="match status" value="1"/>
</dbReference>
<keyword evidence="5" id="KW-0539">Nucleus</keyword>
<dbReference type="Gene3D" id="3.30.730.10">
    <property type="entry name" value="AP2/ERF domain"/>
    <property type="match status" value="1"/>
</dbReference>
<dbReference type="SMART" id="SM00380">
    <property type="entry name" value="AP2"/>
    <property type="match status" value="1"/>
</dbReference>
<gene>
    <name evidence="8" type="ORF">PVAP13_1NG521800</name>
</gene>
<evidence type="ECO:0000256" key="6">
    <source>
        <dbReference type="SAM" id="MobiDB-lite"/>
    </source>
</evidence>
<dbReference type="Proteomes" id="UP000823388">
    <property type="component" value="Chromosome 1N"/>
</dbReference>
<dbReference type="Pfam" id="PF00847">
    <property type="entry name" value="AP2"/>
    <property type="match status" value="1"/>
</dbReference>
<dbReference type="InterPro" id="IPR001471">
    <property type="entry name" value="AP2/ERF_dom"/>
</dbReference>
<feature type="region of interest" description="Disordered" evidence="6">
    <location>
        <begin position="187"/>
        <end position="208"/>
    </location>
</feature>
<keyword evidence="9" id="KW-1185">Reference proteome</keyword>
<reference evidence="8" key="1">
    <citation type="submission" date="2020-05" db="EMBL/GenBank/DDBJ databases">
        <title>WGS assembly of Panicum virgatum.</title>
        <authorList>
            <person name="Lovell J.T."/>
            <person name="Jenkins J."/>
            <person name="Shu S."/>
            <person name="Juenger T.E."/>
            <person name="Schmutz J."/>
        </authorList>
    </citation>
    <scope>NUCLEOTIDE SEQUENCE</scope>
    <source>
        <strain evidence="8">AP13</strain>
    </source>
</reference>
<comment type="caution">
    <text evidence="8">The sequence shown here is derived from an EMBL/GenBank/DDBJ whole genome shotgun (WGS) entry which is preliminary data.</text>
</comment>
<dbReference type="FunFam" id="3.30.730.10:FF:000001">
    <property type="entry name" value="Ethylene-responsive transcription factor 2"/>
    <property type="match status" value="1"/>
</dbReference>
<dbReference type="GO" id="GO:0005634">
    <property type="term" value="C:nucleus"/>
    <property type="evidence" value="ECO:0007669"/>
    <property type="project" value="UniProtKB-SubCell"/>
</dbReference>
<dbReference type="InterPro" id="IPR016177">
    <property type="entry name" value="DNA-bd_dom_sf"/>
</dbReference>
<evidence type="ECO:0000256" key="4">
    <source>
        <dbReference type="ARBA" id="ARBA00023163"/>
    </source>
</evidence>
<dbReference type="PANTHER" id="PTHR31190:SF44">
    <property type="entry name" value="ETHYLENE-RESPONSIVE TRANSCRIPTION FACTOR 1"/>
    <property type="match status" value="1"/>
</dbReference>
<dbReference type="EMBL" id="CM029038">
    <property type="protein sequence ID" value="KAG2654502.1"/>
    <property type="molecule type" value="Genomic_DNA"/>
</dbReference>
<organism evidence="8 9">
    <name type="scientific">Panicum virgatum</name>
    <name type="common">Blackwell switchgrass</name>
    <dbReference type="NCBI Taxonomy" id="38727"/>
    <lineage>
        <taxon>Eukaryota</taxon>
        <taxon>Viridiplantae</taxon>
        <taxon>Streptophyta</taxon>
        <taxon>Embryophyta</taxon>
        <taxon>Tracheophyta</taxon>
        <taxon>Spermatophyta</taxon>
        <taxon>Magnoliopsida</taxon>
        <taxon>Liliopsida</taxon>
        <taxon>Poales</taxon>
        <taxon>Poaceae</taxon>
        <taxon>PACMAD clade</taxon>
        <taxon>Panicoideae</taxon>
        <taxon>Panicodae</taxon>
        <taxon>Paniceae</taxon>
        <taxon>Panicinae</taxon>
        <taxon>Panicum</taxon>
        <taxon>Panicum sect. Hiantes</taxon>
    </lineage>
</organism>
<feature type="compositionally biased region" description="Basic and acidic residues" evidence="6">
    <location>
        <begin position="18"/>
        <end position="28"/>
    </location>
</feature>
<feature type="region of interest" description="Disordered" evidence="6">
    <location>
        <begin position="1"/>
        <end position="41"/>
    </location>
</feature>
<proteinExistence type="predicted"/>